<dbReference type="EMBL" id="OU892283">
    <property type="protein sequence ID" value="CAH1133857.1"/>
    <property type="molecule type" value="Genomic_DNA"/>
</dbReference>
<feature type="region of interest" description="Disordered" evidence="2">
    <location>
        <begin position="613"/>
        <end position="662"/>
    </location>
</feature>
<dbReference type="PANTHER" id="PTHR21391">
    <property type="entry name" value="AT04489P-RELATED"/>
    <property type="match status" value="1"/>
</dbReference>
<dbReference type="InterPro" id="IPR011990">
    <property type="entry name" value="TPR-like_helical_dom_sf"/>
</dbReference>
<evidence type="ECO:0000256" key="2">
    <source>
        <dbReference type="SAM" id="MobiDB-lite"/>
    </source>
</evidence>
<keyword evidence="1" id="KW-0802">TPR repeat</keyword>
<sequence length="662" mass="77278">MALARAYGKVPEIYGYQTLHREIGYYISRIEQYEKSVKFFDEAIKKTPDDKRALIGRARARSKVIEYEGALEDVNKALGYDPSDLVVLADKALNTYLCCEFEEGLLQNTRLLPQRKKPDNFSMGVMQCSDAIENCLGERAGRPLRDHFLIIRKMAWERNYAAHKPFEPQPRNKPKKRKKIMLKNLLDLQSEGLKEAPAQPKKLLKLRSKSYLEMDEKGTLDIRESLHSIEPDNEPIPKYSKPFPFRPLQHFTTNIENYMAEKYLDSMYLDKIFLKQLQSAPGAKSPNKDGTKRIYHLAKNCHKTVHYKQELLRTRRPFYFIKYQEATVTGGLKERQKMELEHQQYLTKIEADTLCSKMMEAYTKKQLKTVLHFVEKLKAFCDYKPKKLLPDKDKYMVQVFDTIAKAFYDVYRVNPEHSFFQQKKRIYAVLGIPLSRQPSRDSVVDQFKDTFFDHQRRIEEFSRRLCEATSSEETCWYYHELSRYEYERGRYDLSRLYSKKCIKEAKLILNTTWIFNSAMLMLKNNLADHNKNDARNDLALAVSCAEELGDEEKSDYLTKCQEVVETVEFEDMFGAKQLEKRENKIVQMMTDSKMKDEVAHLFRQMAAMPASRRMTVMPGVRASEKGNKKSLKSRTMSIMPGAKESSDVTRSASGGLKDLLDF</sequence>
<dbReference type="PANTHER" id="PTHR21391:SF0">
    <property type="entry name" value="AT04489P-RELATED"/>
    <property type="match status" value="1"/>
</dbReference>
<accession>A0A9P0DNI7</accession>
<keyword evidence="4" id="KW-1185">Reference proteome</keyword>
<dbReference type="Proteomes" id="UP001152799">
    <property type="component" value="Chromosome 7"/>
</dbReference>
<evidence type="ECO:0000313" key="4">
    <source>
        <dbReference type="Proteomes" id="UP001152799"/>
    </source>
</evidence>
<dbReference type="PROSITE" id="PS50005">
    <property type="entry name" value="TPR"/>
    <property type="match status" value="1"/>
</dbReference>
<evidence type="ECO:0000256" key="1">
    <source>
        <dbReference type="PROSITE-ProRule" id="PRU00339"/>
    </source>
</evidence>
<name>A0A9P0DNI7_9CUCU</name>
<organism evidence="3 4">
    <name type="scientific">Ceutorhynchus assimilis</name>
    <name type="common">cabbage seed weevil</name>
    <dbReference type="NCBI Taxonomy" id="467358"/>
    <lineage>
        <taxon>Eukaryota</taxon>
        <taxon>Metazoa</taxon>
        <taxon>Ecdysozoa</taxon>
        <taxon>Arthropoda</taxon>
        <taxon>Hexapoda</taxon>
        <taxon>Insecta</taxon>
        <taxon>Pterygota</taxon>
        <taxon>Neoptera</taxon>
        <taxon>Endopterygota</taxon>
        <taxon>Coleoptera</taxon>
        <taxon>Polyphaga</taxon>
        <taxon>Cucujiformia</taxon>
        <taxon>Curculionidae</taxon>
        <taxon>Ceutorhynchinae</taxon>
        <taxon>Ceutorhynchus</taxon>
    </lineage>
</organism>
<reference evidence="3" key="1">
    <citation type="submission" date="2022-01" db="EMBL/GenBank/DDBJ databases">
        <authorList>
            <person name="King R."/>
        </authorList>
    </citation>
    <scope>NUCLEOTIDE SEQUENCE</scope>
</reference>
<dbReference type="OrthoDB" id="10268002at2759"/>
<gene>
    <name evidence="3" type="ORF">CEUTPL_LOCUS12293</name>
</gene>
<feature type="repeat" description="TPR" evidence="1">
    <location>
        <begin position="17"/>
        <end position="50"/>
    </location>
</feature>
<evidence type="ECO:0008006" key="5">
    <source>
        <dbReference type="Google" id="ProtNLM"/>
    </source>
</evidence>
<evidence type="ECO:0000313" key="3">
    <source>
        <dbReference type="EMBL" id="CAH1133857.1"/>
    </source>
</evidence>
<dbReference type="SUPFAM" id="SSF48452">
    <property type="entry name" value="TPR-like"/>
    <property type="match status" value="1"/>
</dbReference>
<dbReference type="Gene3D" id="1.25.40.10">
    <property type="entry name" value="Tetratricopeptide repeat domain"/>
    <property type="match status" value="1"/>
</dbReference>
<dbReference type="AlphaFoldDB" id="A0A9P0DNI7"/>
<protein>
    <recommendedName>
        <fullName evidence="5">Tetratricopeptide repeat protein 25</fullName>
    </recommendedName>
</protein>
<dbReference type="InterPro" id="IPR019734">
    <property type="entry name" value="TPR_rpt"/>
</dbReference>
<proteinExistence type="predicted"/>